<comment type="caution">
    <text evidence="2">The sequence shown here is derived from an EMBL/GenBank/DDBJ whole genome shotgun (WGS) entry which is preliminary data.</text>
</comment>
<keyword evidence="2" id="KW-0378">Hydrolase</keyword>
<dbReference type="EMBL" id="QZWG01000006">
    <property type="protein sequence ID" value="RZC08414.1"/>
    <property type="molecule type" value="Genomic_DNA"/>
</dbReference>
<evidence type="ECO:0000313" key="2">
    <source>
        <dbReference type="EMBL" id="RZC08414.1"/>
    </source>
</evidence>
<sequence>FASRIHNENGAAWKSVTWPQLQSREGWHNFTISMDDLDSISCKMDDGWWMEGFKVVKHMTSEEPIIRDNVSDFSDDEQQHDVHEHREPNNQSTIVRYKTSSLMEDGEDESPRQRTIENYLLLTIQTLSLSFLFALRLSCLRPLTRVSLSRALSLAFLSLEPSLSRVSLSRALSLARLLLSLLAILVTMGSDDNLKTWVSDKLMSLLGYSQPTVVQYMIGLSKQATSPADLVGKLVEFGISSMDTHAFAEEIYSRVPRRSSGINQYQKQEREAAMLARKQKTYSILKADDDSDDDYVDKSSVTTASSRSSDKHKKRFRKKTEVQDDQDDEAMCS</sequence>
<feature type="region of interest" description="Disordered" evidence="1">
    <location>
        <begin position="74"/>
        <end position="96"/>
    </location>
</feature>
<evidence type="ECO:0000256" key="1">
    <source>
        <dbReference type="SAM" id="MobiDB-lite"/>
    </source>
</evidence>
<keyword evidence="2" id="KW-0547">Nucleotide-binding</keyword>
<feature type="compositionally biased region" description="Acidic residues" evidence="1">
    <location>
        <begin position="323"/>
        <end position="333"/>
    </location>
</feature>
<feature type="non-terminal residue" evidence="2">
    <location>
        <position position="1"/>
    </location>
</feature>
<proteinExistence type="predicted"/>
<accession>A0A445KC66</accession>
<dbReference type="AlphaFoldDB" id="A0A445KC66"/>
<feature type="compositionally biased region" description="Basic and acidic residues" evidence="1">
    <location>
        <begin position="77"/>
        <end position="88"/>
    </location>
</feature>
<evidence type="ECO:0000313" key="3">
    <source>
        <dbReference type="Proteomes" id="UP000289340"/>
    </source>
</evidence>
<organism evidence="2 3">
    <name type="scientific">Glycine soja</name>
    <name type="common">Wild soybean</name>
    <dbReference type="NCBI Taxonomy" id="3848"/>
    <lineage>
        <taxon>Eukaryota</taxon>
        <taxon>Viridiplantae</taxon>
        <taxon>Streptophyta</taxon>
        <taxon>Embryophyta</taxon>
        <taxon>Tracheophyta</taxon>
        <taxon>Spermatophyta</taxon>
        <taxon>Magnoliopsida</taxon>
        <taxon>eudicotyledons</taxon>
        <taxon>Gunneridae</taxon>
        <taxon>Pentapetalae</taxon>
        <taxon>rosids</taxon>
        <taxon>fabids</taxon>
        <taxon>Fabales</taxon>
        <taxon>Fabaceae</taxon>
        <taxon>Papilionoideae</taxon>
        <taxon>50 kb inversion clade</taxon>
        <taxon>NPAAA clade</taxon>
        <taxon>indigoferoid/millettioid clade</taxon>
        <taxon>Phaseoleae</taxon>
        <taxon>Glycine</taxon>
        <taxon>Glycine subgen. Soja</taxon>
    </lineage>
</organism>
<keyword evidence="2" id="KW-0067">ATP-binding</keyword>
<dbReference type="Proteomes" id="UP000289340">
    <property type="component" value="Chromosome 6"/>
</dbReference>
<feature type="compositionally biased region" description="Low complexity" evidence="1">
    <location>
        <begin position="298"/>
        <end position="307"/>
    </location>
</feature>
<protein>
    <submittedName>
        <fullName evidence="2">Pre-mRNA-splicing factor ATP-dependent RNA helicase DEAH1 isoform D</fullName>
    </submittedName>
</protein>
<feature type="region of interest" description="Disordered" evidence="1">
    <location>
        <begin position="288"/>
        <end position="333"/>
    </location>
</feature>
<gene>
    <name evidence="2" type="ORF">D0Y65_015235</name>
</gene>
<dbReference type="GO" id="GO:0004386">
    <property type="term" value="F:helicase activity"/>
    <property type="evidence" value="ECO:0007669"/>
    <property type="project" value="UniProtKB-KW"/>
</dbReference>
<name>A0A445KC66_GLYSO</name>
<keyword evidence="3" id="KW-1185">Reference proteome</keyword>
<reference evidence="2 3" key="1">
    <citation type="submission" date="2018-09" db="EMBL/GenBank/DDBJ databases">
        <title>A high-quality reference genome of wild soybean provides a powerful tool to mine soybean genomes.</title>
        <authorList>
            <person name="Xie M."/>
            <person name="Chung C.Y.L."/>
            <person name="Li M.-W."/>
            <person name="Wong F.-L."/>
            <person name="Chan T.-F."/>
            <person name="Lam H.-M."/>
        </authorList>
    </citation>
    <scope>NUCLEOTIDE SEQUENCE [LARGE SCALE GENOMIC DNA]</scope>
    <source>
        <strain evidence="3">cv. W05</strain>
        <tissue evidence="2">Hypocotyl of etiolated seedlings</tissue>
    </source>
</reference>
<keyword evidence="2" id="KW-0347">Helicase</keyword>